<comment type="catalytic activity">
    <reaction evidence="1 7">
        <text>6-phospho-D-glucono-1,5-lactone + H2O = 6-phospho-D-gluconate + H(+)</text>
        <dbReference type="Rhea" id="RHEA:12556"/>
        <dbReference type="ChEBI" id="CHEBI:15377"/>
        <dbReference type="ChEBI" id="CHEBI:15378"/>
        <dbReference type="ChEBI" id="CHEBI:57955"/>
        <dbReference type="ChEBI" id="CHEBI:58759"/>
        <dbReference type="EC" id="3.1.1.31"/>
    </reaction>
</comment>
<dbReference type="GO" id="GO:0017057">
    <property type="term" value="F:6-phosphogluconolactonase activity"/>
    <property type="evidence" value="ECO:0007669"/>
    <property type="project" value="UniProtKB-EC"/>
</dbReference>
<dbReference type="InterPro" id="IPR006148">
    <property type="entry name" value="Glc/Gal-6P_isomerase"/>
</dbReference>
<feature type="domain" description="Glucosamine/galactosamine-6-phosphate isomerase" evidence="8">
    <location>
        <begin position="14"/>
        <end position="244"/>
    </location>
</feature>
<sequence length="266" mass="27709">MADSTVKRVVIAADPDAVAIAVADRFYARVGKRARAGKTVHVSLTGGGMGTAVLRAAAAHPDASAVDWSQVHFWWSDERFVPAGSADRNEVGATEAFFSKVDVPAANIHRMAASDDGLDIDAAAAAYAAELAAFGPAATSATGILNGEWPSFDICFLGVGPDGHIASLFPDRPEIGITDRTAVPVLDSPKPPPARITLTRPVINSSKRVWLVLAGLDKASALGLALAGASYHSVPVAGAKGRRRTIFFVDEKAAQNVPPDLIDGSY</sequence>
<evidence type="ECO:0000256" key="5">
    <source>
        <dbReference type="ARBA" id="ARBA00013198"/>
    </source>
</evidence>
<dbReference type="InterPro" id="IPR039104">
    <property type="entry name" value="6PGL"/>
</dbReference>
<dbReference type="EMBL" id="CP119108">
    <property type="protein sequence ID" value="WEG10216.1"/>
    <property type="molecule type" value="Genomic_DNA"/>
</dbReference>
<dbReference type="SUPFAM" id="SSF100950">
    <property type="entry name" value="NagB/RpiA/CoA transferase-like"/>
    <property type="match status" value="1"/>
</dbReference>
<dbReference type="PANTHER" id="PTHR11054">
    <property type="entry name" value="6-PHOSPHOGLUCONOLACTONASE"/>
    <property type="match status" value="1"/>
</dbReference>
<dbReference type="PANTHER" id="PTHR11054:SF0">
    <property type="entry name" value="6-PHOSPHOGLUCONOLACTONASE"/>
    <property type="match status" value="1"/>
</dbReference>
<dbReference type="EC" id="3.1.1.31" evidence="5 7"/>
<dbReference type="NCBIfam" id="TIGR01198">
    <property type="entry name" value="pgl"/>
    <property type="match status" value="1"/>
</dbReference>
<comment type="pathway">
    <text evidence="3 7">Carbohydrate degradation; pentose phosphate pathway; D-ribulose 5-phosphate from D-glucose 6-phosphate (oxidative stage): step 2/3.</text>
</comment>
<accession>A0ABY8C570</accession>
<dbReference type="InterPro" id="IPR037171">
    <property type="entry name" value="NagB/RpiA_transferase-like"/>
</dbReference>
<protein>
    <recommendedName>
        <fullName evidence="6 7">6-phosphogluconolactonase</fullName>
        <shortName evidence="7">6PGL</shortName>
        <ecNumber evidence="5 7">3.1.1.31</ecNumber>
    </recommendedName>
</protein>
<dbReference type="RefSeq" id="WP_275279548.1">
    <property type="nucleotide sequence ID" value="NZ_CP119108.1"/>
</dbReference>
<dbReference type="CDD" id="cd01400">
    <property type="entry name" value="6PGL"/>
    <property type="match status" value="1"/>
</dbReference>
<dbReference type="Proteomes" id="UP001214553">
    <property type="component" value="Chromosome"/>
</dbReference>
<evidence type="ECO:0000256" key="1">
    <source>
        <dbReference type="ARBA" id="ARBA00000832"/>
    </source>
</evidence>
<dbReference type="InterPro" id="IPR005900">
    <property type="entry name" value="6-phosphogluconolactonase_DevB"/>
</dbReference>
<comment type="function">
    <text evidence="2 7">Hydrolysis of 6-phosphogluconolactone to 6-phosphogluconate.</text>
</comment>
<dbReference type="Gene3D" id="3.40.50.1360">
    <property type="match status" value="1"/>
</dbReference>
<evidence type="ECO:0000256" key="3">
    <source>
        <dbReference type="ARBA" id="ARBA00004961"/>
    </source>
</evidence>
<evidence type="ECO:0000256" key="2">
    <source>
        <dbReference type="ARBA" id="ARBA00002681"/>
    </source>
</evidence>
<proteinExistence type="inferred from homology"/>
<evidence type="ECO:0000313" key="9">
    <source>
        <dbReference type="EMBL" id="WEG10216.1"/>
    </source>
</evidence>
<keyword evidence="10" id="KW-1185">Reference proteome</keyword>
<evidence type="ECO:0000256" key="4">
    <source>
        <dbReference type="ARBA" id="ARBA00010662"/>
    </source>
</evidence>
<evidence type="ECO:0000313" key="10">
    <source>
        <dbReference type="Proteomes" id="UP001214553"/>
    </source>
</evidence>
<name>A0ABY8C570_9MICO</name>
<gene>
    <name evidence="7 9" type="primary">pgl</name>
    <name evidence="9" type="ORF">PU630_06590</name>
</gene>
<evidence type="ECO:0000259" key="8">
    <source>
        <dbReference type="Pfam" id="PF01182"/>
    </source>
</evidence>
<evidence type="ECO:0000256" key="6">
    <source>
        <dbReference type="ARBA" id="ARBA00020337"/>
    </source>
</evidence>
<comment type="similarity">
    <text evidence="4 7">Belongs to the glucosamine/galactosamine-6-phosphate isomerase family. 6-phosphogluconolactonase subfamily.</text>
</comment>
<keyword evidence="7 9" id="KW-0378">Hydrolase</keyword>
<evidence type="ECO:0000256" key="7">
    <source>
        <dbReference type="RuleBase" id="RU365095"/>
    </source>
</evidence>
<organism evidence="9 10">
    <name type="scientific">Microbacterium horticulturae</name>
    <dbReference type="NCBI Taxonomy" id="3028316"/>
    <lineage>
        <taxon>Bacteria</taxon>
        <taxon>Bacillati</taxon>
        <taxon>Actinomycetota</taxon>
        <taxon>Actinomycetes</taxon>
        <taxon>Micrococcales</taxon>
        <taxon>Microbacteriaceae</taxon>
        <taxon>Microbacterium</taxon>
    </lineage>
</organism>
<reference evidence="9 10" key="1">
    <citation type="submission" date="2023-03" db="EMBL/GenBank/DDBJ databases">
        <title>Genome sequence of Microbacterium sp. KACC 23027.</title>
        <authorList>
            <person name="Kim S."/>
            <person name="Heo J."/>
            <person name="Kwon S.-W."/>
        </authorList>
    </citation>
    <scope>NUCLEOTIDE SEQUENCE [LARGE SCALE GENOMIC DNA]</scope>
    <source>
        <strain evidence="9 10">KACC 23027</strain>
    </source>
</reference>
<dbReference type="Pfam" id="PF01182">
    <property type="entry name" value="Glucosamine_iso"/>
    <property type="match status" value="1"/>
</dbReference>